<protein>
    <recommendedName>
        <fullName evidence="1">DUF58 domain-containing protein</fullName>
    </recommendedName>
</protein>
<dbReference type="InterPro" id="IPR036465">
    <property type="entry name" value="vWFA_dom_sf"/>
</dbReference>
<reference evidence="2 3" key="1">
    <citation type="submission" date="2016-10" db="EMBL/GenBank/DDBJ databases">
        <authorList>
            <person name="de Groot N.N."/>
        </authorList>
    </citation>
    <scope>NUCLEOTIDE SEQUENCE [LARGE SCALE GENOMIC DNA]</scope>
    <source>
        <strain evidence="2 3">DSM 25947</strain>
    </source>
</reference>
<dbReference type="InterPro" id="IPR002881">
    <property type="entry name" value="DUF58"/>
</dbReference>
<dbReference type="AlphaFoldDB" id="A0A1I0GM36"/>
<dbReference type="SUPFAM" id="SSF53300">
    <property type="entry name" value="vWA-like"/>
    <property type="match status" value="1"/>
</dbReference>
<evidence type="ECO:0000259" key="1">
    <source>
        <dbReference type="Pfam" id="PF01882"/>
    </source>
</evidence>
<name>A0A1I0GM36_9BACT</name>
<dbReference type="Gene3D" id="3.40.50.410">
    <property type="entry name" value="von Willebrand factor, type A domain"/>
    <property type="match status" value="1"/>
</dbReference>
<gene>
    <name evidence="2" type="ORF">SAMN05444285_12128</name>
</gene>
<dbReference type="RefSeq" id="WP_051567614.1">
    <property type="nucleotide sequence ID" value="NZ_FOHT01000021.1"/>
</dbReference>
<dbReference type="PANTHER" id="PTHR33608">
    <property type="entry name" value="BLL2464 PROTEIN"/>
    <property type="match status" value="1"/>
</dbReference>
<organism evidence="2 3">
    <name type="scientific">Draconibacterium orientale</name>
    <dbReference type="NCBI Taxonomy" id="1168034"/>
    <lineage>
        <taxon>Bacteria</taxon>
        <taxon>Pseudomonadati</taxon>
        <taxon>Bacteroidota</taxon>
        <taxon>Bacteroidia</taxon>
        <taxon>Marinilabiliales</taxon>
        <taxon>Prolixibacteraceae</taxon>
        <taxon>Draconibacterium</taxon>
    </lineage>
</organism>
<feature type="domain" description="DUF58" evidence="1">
    <location>
        <begin position="54"/>
        <end position="274"/>
    </location>
</feature>
<dbReference type="EMBL" id="FOHT01000021">
    <property type="protein sequence ID" value="SET72306.1"/>
    <property type="molecule type" value="Genomic_DNA"/>
</dbReference>
<accession>A0A1I0GM36</accession>
<dbReference type="Proteomes" id="UP000181981">
    <property type="component" value="Unassembled WGS sequence"/>
</dbReference>
<sequence>MTVFFFIIILKNLIDIEQFHRFDNLGLVAHEVVEGFITGLHRSPFHGFSVEFAEHRLYNQGESTKHVDWKLFARTDKLFVKQYEEETNLRCQLVVDTSSSMLFPYTKGKKHLHNKLAFSVYTAAALIYLMRKQRDAVGLTLFSDEIEFHSSPRISSVNAEVMYGKLSELIQPENAGLRKTTNTTQVLHQIAENIHKRSLVIIFSDMLDSSKNEELFSALQHLRYNKHEVILFHVTDHSLEREFEFSNRPHKFVDLESGQVVKFNPSEVKQHYTNTVSAYFNDLKVRCGQYQIDLVEADINKDFKEVLFSYLVKRKKLY</sequence>
<proteinExistence type="predicted"/>
<evidence type="ECO:0000313" key="2">
    <source>
        <dbReference type="EMBL" id="SET72306.1"/>
    </source>
</evidence>
<evidence type="ECO:0000313" key="3">
    <source>
        <dbReference type="Proteomes" id="UP000181981"/>
    </source>
</evidence>
<dbReference type="Pfam" id="PF01882">
    <property type="entry name" value="DUF58"/>
    <property type="match status" value="1"/>
</dbReference>
<dbReference type="PANTHER" id="PTHR33608:SF7">
    <property type="entry name" value="DUF58 DOMAIN-CONTAINING PROTEIN"/>
    <property type="match status" value="1"/>
</dbReference>
<dbReference type="OrthoDB" id="9776116at2"/>